<evidence type="ECO:0000313" key="3">
    <source>
        <dbReference type="Proteomes" id="UP001597273"/>
    </source>
</evidence>
<proteinExistence type="predicted"/>
<comment type="caution">
    <text evidence="2">The sequence shown here is derived from an EMBL/GenBank/DDBJ whole genome shotgun (WGS) entry which is preliminary data.</text>
</comment>
<keyword evidence="3" id="KW-1185">Reference proteome</keyword>
<dbReference type="InterPro" id="IPR035919">
    <property type="entry name" value="EAL_sf"/>
</dbReference>
<dbReference type="PANTHER" id="PTHR33121:SF70">
    <property type="entry name" value="SIGNALING PROTEIN YKOW"/>
    <property type="match status" value="1"/>
</dbReference>
<name>A0ABW4QIZ2_9BACL</name>
<dbReference type="SUPFAM" id="SSF141868">
    <property type="entry name" value="EAL domain-like"/>
    <property type="match status" value="1"/>
</dbReference>
<reference evidence="3" key="1">
    <citation type="journal article" date="2019" name="Int. J. Syst. Evol. Microbiol.">
        <title>The Global Catalogue of Microorganisms (GCM) 10K type strain sequencing project: providing services to taxonomists for standard genome sequencing and annotation.</title>
        <authorList>
            <consortium name="The Broad Institute Genomics Platform"/>
            <consortium name="The Broad Institute Genome Sequencing Center for Infectious Disease"/>
            <person name="Wu L."/>
            <person name="Ma J."/>
        </authorList>
    </citation>
    <scope>NUCLEOTIDE SEQUENCE [LARGE SCALE GENOMIC DNA]</scope>
    <source>
        <strain evidence="3">CGMCC 1.15475</strain>
    </source>
</reference>
<dbReference type="Proteomes" id="UP001597273">
    <property type="component" value="Unassembled WGS sequence"/>
</dbReference>
<dbReference type="SMART" id="SM00052">
    <property type="entry name" value="EAL"/>
    <property type="match status" value="1"/>
</dbReference>
<dbReference type="RefSeq" id="WP_204893275.1">
    <property type="nucleotide sequence ID" value="NZ_JBHUFW010000008.1"/>
</dbReference>
<gene>
    <name evidence="2" type="ORF">ACFSDB_11740</name>
</gene>
<accession>A0ABW4QIZ2</accession>
<evidence type="ECO:0000313" key="2">
    <source>
        <dbReference type="EMBL" id="MFD1863591.1"/>
    </source>
</evidence>
<dbReference type="InterPro" id="IPR001633">
    <property type="entry name" value="EAL_dom"/>
</dbReference>
<dbReference type="EMBL" id="JBHUFW010000008">
    <property type="protein sequence ID" value="MFD1863591.1"/>
    <property type="molecule type" value="Genomic_DNA"/>
</dbReference>
<feature type="domain" description="EAL" evidence="1">
    <location>
        <begin position="87"/>
        <end position="335"/>
    </location>
</feature>
<evidence type="ECO:0000259" key="1">
    <source>
        <dbReference type="PROSITE" id="PS50883"/>
    </source>
</evidence>
<dbReference type="InterPro" id="IPR050706">
    <property type="entry name" value="Cyclic-di-GMP_PDE-like"/>
</dbReference>
<dbReference type="PANTHER" id="PTHR33121">
    <property type="entry name" value="CYCLIC DI-GMP PHOSPHODIESTERASE PDEF"/>
    <property type="match status" value="1"/>
</dbReference>
<dbReference type="Pfam" id="PF00563">
    <property type="entry name" value="EAL"/>
    <property type="match status" value="1"/>
</dbReference>
<organism evidence="2 3">
    <name type="scientific">Planococcus chinensis</name>
    <dbReference type="NCBI Taxonomy" id="272917"/>
    <lineage>
        <taxon>Bacteria</taxon>
        <taxon>Bacillati</taxon>
        <taxon>Bacillota</taxon>
        <taxon>Bacilli</taxon>
        <taxon>Bacillales</taxon>
        <taxon>Caryophanaceae</taxon>
        <taxon>Planococcus</taxon>
    </lineage>
</organism>
<dbReference type="Gene3D" id="3.20.20.450">
    <property type="entry name" value="EAL domain"/>
    <property type="match status" value="1"/>
</dbReference>
<dbReference type="CDD" id="cd01948">
    <property type="entry name" value="EAL"/>
    <property type="match status" value="1"/>
</dbReference>
<protein>
    <submittedName>
        <fullName evidence="2">EAL domain-containing protein</fullName>
    </submittedName>
</protein>
<sequence length="335" mass="38332">MECNNCTVASLKFEIRLEGELNSSVLEQVAEFLERRNIAVTRKENKLQMDEQGAREFLDFCNDLLDPAEAVFRINQEAWKPLSEMEHVFNMEWIDDVIRYERLSCHYQPIIDAEGNIYAYEMLARFQNEDGSTIYPNEIFPAAKSRGRLYALDRVCRMTAVKHAAVLKGEKAFINFIPTSIYSPEFCLRSTTELANKLGVDPQQLVFEVVETEQVDDLDHLKKILAYYKEKGFEYALDDVGEGYSTIEMLADLKPNYMKLDMQYVQGVANDAVKQGLALQFLEKAVEIGSVPLAEGIEERADFDWLKEQGYQLFQGYYFGKPSPAPTKVEGALTL</sequence>
<dbReference type="PROSITE" id="PS50883">
    <property type="entry name" value="EAL"/>
    <property type="match status" value="1"/>
</dbReference>